<dbReference type="Gene3D" id="3.80.10.10">
    <property type="entry name" value="Ribonuclease Inhibitor"/>
    <property type="match status" value="1"/>
</dbReference>
<organism evidence="2 3">
    <name type="scientific">Glycine soja</name>
    <name type="common">Wild soybean</name>
    <dbReference type="NCBI Taxonomy" id="3848"/>
    <lineage>
        <taxon>Eukaryota</taxon>
        <taxon>Viridiplantae</taxon>
        <taxon>Streptophyta</taxon>
        <taxon>Embryophyta</taxon>
        <taxon>Tracheophyta</taxon>
        <taxon>Spermatophyta</taxon>
        <taxon>Magnoliopsida</taxon>
        <taxon>eudicotyledons</taxon>
        <taxon>Gunneridae</taxon>
        <taxon>Pentapetalae</taxon>
        <taxon>rosids</taxon>
        <taxon>fabids</taxon>
        <taxon>Fabales</taxon>
        <taxon>Fabaceae</taxon>
        <taxon>Papilionoideae</taxon>
        <taxon>50 kb inversion clade</taxon>
        <taxon>NPAAA clade</taxon>
        <taxon>indigoferoid/millettioid clade</taxon>
        <taxon>Phaseoleae</taxon>
        <taxon>Glycine</taxon>
        <taxon>Glycine subgen. Soja</taxon>
    </lineage>
</organism>
<keyword evidence="3" id="KW-1185">Reference proteome</keyword>
<protein>
    <submittedName>
        <fullName evidence="2">F-box/FBD/LRR-repeat protein</fullName>
    </submittedName>
</protein>
<dbReference type="EMBL" id="QZWG01000002">
    <property type="protein sequence ID" value="RZC24699.1"/>
    <property type="molecule type" value="Genomic_DNA"/>
</dbReference>
<dbReference type="PANTHER" id="PTHR31639:SF312">
    <property type="entry name" value="CYCLIN-LIKE F-BOX"/>
    <property type="match status" value="1"/>
</dbReference>
<name>A0A445LN34_GLYSO</name>
<dbReference type="InterPro" id="IPR001810">
    <property type="entry name" value="F-box_dom"/>
</dbReference>
<comment type="caution">
    <text evidence="2">The sequence shown here is derived from an EMBL/GenBank/DDBJ whole genome shotgun (WGS) entry which is preliminary data.</text>
</comment>
<dbReference type="SUPFAM" id="SSF52047">
    <property type="entry name" value="RNI-like"/>
    <property type="match status" value="1"/>
</dbReference>
<dbReference type="InterPro" id="IPR006566">
    <property type="entry name" value="FBD"/>
</dbReference>
<proteinExistence type="predicted"/>
<dbReference type="SMART" id="SM00579">
    <property type="entry name" value="FBD"/>
    <property type="match status" value="1"/>
</dbReference>
<dbReference type="Pfam" id="PF00646">
    <property type="entry name" value="F-box"/>
    <property type="match status" value="1"/>
</dbReference>
<evidence type="ECO:0000259" key="1">
    <source>
        <dbReference type="PROSITE" id="PS50181"/>
    </source>
</evidence>
<dbReference type="InterPro" id="IPR055411">
    <property type="entry name" value="LRR_FXL15/At3g58940/PEG3-like"/>
</dbReference>
<dbReference type="PANTHER" id="PTHR31639">
    <property type="entry name" value="F-BOX PROTEIN-LIKE"/>
    <property type="match status" value="1"/>
</dbReference>
<dbReference type="AlphaFoldDB" id="A0A445LN34"/>
<evidence type="ECO:0000313" key="3">
    <source>
        <dbReference type="Proteomes" id="UP000289340"/>
    </source>
</evidence>
<accession>A0A445LN34</accession>
<dbReference type="Pfam" id="PF24758">
    <property type="entry name" value="LRR_At5g56370"/>
    <property type="match status" value="1"/>
</dbReference>
<evidence type="ECO:0000313" key="2">
    <source>
        <dbReference type="EMBL" id="RZC24699.1"/>
    </source>
</evidence>
<dbReference type="Proteomes" id="UP000289340">
    <property type="component" value="Chromosome 2"/>
</dbReference>
<dbReference type="PROSITE" id="PS50181">
    <property type="entry name" value="FBOX"/>
    <property type="match status" value="1"/>
</dbReference>
<gene>
    <name evidence="2" type="ORF">D0Y65_003745</name>
</gene>
<sequence length="430" mass="48739">YVLMTAQFQKIVVADHMDRISDLPSHLIDFILQRLPLQDVVRTSLLSSKWRYKWTSIPKLDFSNDFFQKCRDLELHEVSSTITEILLIHDGQLDEFVLCIPENVPIKIESLNKWILCLSRKGIKELELWNLQTDPCETPSHIFSCQGLTYLQLHNFKLSTVPNFSSFKSLVYLMLVDIIFESSAIDLMFGCPSLVMLSICYCSGFECINVSSPALEVLHVQGEQVIKSICLEKAKRMTDVSLMADNPGDNFDMDTISNLIKGLSEVESMCLTEGYIQIFSTAYTLPKSLQKPLNCLESLELEGVNFDDTTELLFVISLLKSSPNLEKLFIQGNYSTGVDLPQILEKSKYNGCCLSHLLTVHIKAYKPCENTMNFIRFLLANSTSLELLTFCIIPAHDQQHHSISSVGRELEQMARASKSAVVEFIDLSFD</sequence>
<feature type="domain" description="F-box" evidence="1">
    <location>
        <begin position="17"/>
        <end position="70"/>
    </location>
</feature>
<feature type="non-terminal residue" evidence="2">
    <location>
        <position position="1"/>
    </location>
</feature>
<dbReference type="Pfam" id="PF08387">
    <property type="entry name" value="FBD"/>
    <property type="match status" value="1"/>
</dbReference>
<reference evidence="2 3" key="1">
    <citation type="submission" date="2018-09" db="EMBL/GenBank/DDBJ databases">
        <title>A high-quality reference genome of wild soybean provides a powerful tool to mine soybean genomes.</title>
        <authorList>
            <person name="Xie M."/>
            <person name="Chung C.Y.L."/>
            <person name="Li M.-W."/>
            <person name="Wong F.-L."/>
            <person name="Chan T.-F."/>
            <person name="Lam H.-M."/>
        </authorList>
    </citation>
    <scope>NUCLEOTIDE SEQUENCE [LARGE SCALE GENOMIC DNA]</scope>
    <source>
        <strain evidence="3">cv. W05</strain>
        <tissue evidence="2">Hypocotyl of etiolated seedlings</tissue>
    </source>
</reference>
<dbReference type="InterPro" id="IPR032675">
    <property type="entry name" value="LRR_dom_sf"/>
</dbReference>